<organism evidence="9 10">
    <name type="scientific">Halorussus limi</name>
    <dbReference type="NCBI Taxonomy" id="2938695"/>
    <lineage>
        <taxon>Archaea</taxon>
        <taxon>Methanobacteriati</taxon>
        <taxon>Methanobacteriota</taxon>
        <taxon>Stenosarchaea group</taxon>
        <taxon>Halobacteria</taxon>
        <taxon>Halobacteriales</taxon>
        <taxon>Haladaptataceae</taxon>
        <taxon>Halorussus</taxon>
    </lineage>
</organism>
<dbReference type="GO" id="GO:0004401">
    <property type="term" value="F:histidinol-phosphatase activity"/>
    <property type="evidence" value="ECO:0007669"/>
    <property type="project" value="UniProtKB-EC"/>
</dbReference>
<evidence type="ECO:0000256" key="7">
    <source>
        <dbReference type="ARBA" id="ARBA00049158"/>
    </source>
</evidence>
<evidence type="ECO:0000256" key="6">
    <source>
        <dbReference type="ARBA" id="ARBA00023102"/>
    </source>
</evidence>
<dbReference type="EMBL" id="CP096659">
    <property type="protein sequence ID" value="UPV74666.1"/>
    <property type="molecule type" value="Genomic_DNA"/>
</dbReference>
<protein>
    <recommendedName>
        <fullName evidence="3">histidinol-phosphatase</fullName>
        <ecNumber evidence="3">3.1.3.15</ecNumber>
    </recommendedName>
</protein>
<dbReference type="EC" id="3.1.3.15" evidence="3"/>
<dbReference type="AlphaFoldDB" id="A0A8U0HVD8"/>
<evidence type="ECO:0000256" key="3">
    <source>
        <dbReference type="ARBA" id="ARBA00013085"/>
    </source>
</evidence>
<evidence type="ECO:0000313" key="9">
    <source>
        <dbReference type="EMBL" id="UPV74666.1"/>
    </source>
</evidence>
<comment type="similarity">
    <text evidence="2">Belongs to the PHP hydrolase family. HisK subfamily.</text>
</comment>
<keyword evidence="4" id="KW-0028">Amino-acid biosynthesis</keyword>
<dbReference type="Gene3D" id="3.20.20.140">
    <property type="entry name" value="Metal-dependent hydrolases"/>
    <property type="match status" value="1"/>
</dbReference>
<name>A0A8U0HVD8_9EURY</name>
<evidence type="ECO:0000313" key="10">
    <source>
        <dbReference type="Proteomes" id="UP000830729"/>
    </source>
</evidence>
<dbReference type="KEGG" id="halx:M0R89_01015"/>
<sequence length="259" mass="29739">MSVVHDYHVHSNYSDGTQMPRMLAAAEEAGLRAVGFADHCNVSDRESLRTGKREYGINLDRTYPLRREAIESLRDQYDLRVFDAVELDYDPQDESEIAAFLDEADFDYAIGSVHRVEGTNVQRSAPFADLSERERRAFVDDYYERLADLVESELFAIAAHVDLPERTPELRGYTTPDHHEMLADALGRSRTVPEINAGRALRDYGEFHPEPEFWAALRERGVEFVAGSDSHEPDEIHQRKRALDEHFAEREAEPIRLFD</sequence>
<evidence type="ECO:0000259" key="8">
    <source>
        <dbReference type="Pfam" id="PF02811"/>
    </source>
</evidence>
<comment type="catalytic activity">
    <reaction evidence="7">
        <text>L-histidinol phosphate + H2O = L-histidinol + phosphate</text>
        <dbReference type="Rhea" id="RHEA:14465"/>
        <dbReference type="ChEBI" id="CHEBI:15377"/>
        <dbReference type="ChEBI" id="CHEBI:43474"/>
        <dbReference type="ChEBI" id="CHEBI:57699"/>
        <dbReference type="ChEBI" id="CHEBI:57980"/>
        <dbReference type="EC" id="3.1.3.15"/>
    </reaction>
</comment>
<reference evidence="9 10" key="1">
    <citation type="submission" date="2022-04" db="EMBL/GenBank/DDBJ databases">
        <title>Diverse halophilic archaea isolated from saline environments.</title>
        <authorList>
            <person name="Cui H.-L."/>
        </authorList>
    </citation>
    <scope>NUCLEOTIDE SEQUENCE [LARGE SCALE GENOMIC DNA]</scope>
    <source>
        <strain evidence="9 10">XZYJT49</strain>
    </source>
</reference>
<dbReference type="PANTHER" id="PTHR21039:SF0">
    <property type="entry name" value="HISTIDINOL-PHOSPHATASE"/>
    <property type="match status" value="1"/>
</dbReference>
<gene>
    <name evidence="9" type="ORF">M0R89_01015</name>
</gene>
<evidence type="ECO:0000256" key="1">
    <source>
        <dbReference type="ARBA" id="ARBA00004970"/>
    </source>
</evidence>
<evidence type="ECO:0000256" key="2">
    <source>
        <dbReference type="ARBA" id="ARBA00009152"/>
    </source>
</evidence>
<dbReference type="PANTHER" id="PTHR21039">
    <property type="entry name" value="HISTIDINOL PHOSPHATASE-RELATED"/>
    <property type="match status" value="1"/>
</dbReference>
<dbReference type="Proteomes" id="UP000830729">
    <property type="component" value="Chromosome"/>
</dbReference>
<dbReference type="RefSeq" id="WP_248650711.1">
    <property type="nucleotide sequence ID" value="NZ_CP096659.1"/>
</dbReference>
<keyword evidence="5" id="KW-0378">Hydrolase</keyword>
<dbReference type="Pfam" id="PF02811">
    <property type="entry name" value="PHP"/>
    <property type="match status" value="1"/>
</dbReference>
<feature type="domain" description="PHP" evidence="8">
    <location>
        <begin position="6"/>
        <end position="166"/>
    </location>
</feature>
<evidence type="ECO:0000256" key="4">
    <source>
        <dbReference type="ARBA" id="ARBA00022605"/>
    </source>
</evidence>
<keyword evidence="6" id="KW-0368">Histidine biosynthesis</keyword>
<dbReference type="InterPro" id="IPR010140">
    <property type="entry name" value="Histidinol_P_phosphatase_HisJ"/>
</dbReference>
<dbReference type="GO" id="GO:0000105">
    <property type="term" value="P:L-histidine biosynthetic process"/>
    <property type="evidence" value="ECO:0007669"/>
    <property type="project" value="UniProtKB-KW"/>
</dbReference>
<dbReference type="GO" id="GO:0005737">
    <property type="term" value="C:cytoplasm"/>
    <property type="evidence" value="ECO:0007669"/>
    <property type="project" value="TreeGrafter"/>
</dbReference>
<dbReference type="SUPFAM" id="SSF89550">
    <property type="entry name" value="PHP domain-like"/>
    <property type="match status" value="1"/>
</dbReference>
<accession>A0A8U0HVD8</accession>
<proteinExistence type="inferred from homology"/>
<evidence type="ECO:0000256" key="5">
    <source>
        <dbReference type="ARBA" id="ARBA00022801"/>
    </source>
</evidence>
<keyword evidence="10" id="KW-1185">Reference proteome</keyword>
<comment type="pathway">
    <text evidence="1">Amino-acid biosynthesis; L-histidine biosynthesis; L-histidine from 5-phospho-alpha-D-ribose 1-diphosphate: step 8/9.</text>
</comment>
<dbReference type="GeneID" id="72183736"/>
<dbReference type="InterPro" id="IPR016195">
    <property type="entry name" value="Pol/histidinol_Pase-like"/>
</dbReference>
<dbReference type="InterPro" id="IPR004013">
    <property type="entry name" value="PHP_dom"/>
</dbReference>